<evidence type="ECO:0000313" key="2">
    <source>
        <dbReference type="EMBL" id="PHN03092.1"/>
    </source>
</evidence>
<dbReference type="Proteomes" id="UP000223913">
    <property type="component" value="Unassembled WGS sequence"/>
</dbReference>
<gene>
    <name evidence="2" type="ORF">CRP01_28855</name>
</gene>
<dbReference type="AlphaFoldDB" id="A0A2D0N3H5"/>
<keyword evidence="1" id="KW-0732">Signal</keyword>
<dbReference type="EMBL" id="PDUD01000034">
    <property type="protein sequence ID" value="PHN03092.1"/>
    <property type="molecule type" value="Genomic_DNA"/>
</dbReference>
<feature type="signal peptide" evidence="1">
    <location>
        <begin position="1"/>
        <end position="21"/>
    </location>
</feature>
<feature type="chain" id="PRO_5012157927" evidence="1">
    <location>
        <begin position="22"/>
        <end position="205"/>
    </location>
</feature>
<comment type="caution">
    <text evidence="2">The sequence shown here is derived from an EMBL/GenBank/DDBJ whole genome shotgun (WGS) entry which is preliminary data.</text>
</comment>
<protein>
    <submittedName>
        <fullName evidence="2">Uncharacterized protein</fullName>
    </submittedName>
</protein>
<dbReference type="RefSeq" id="WP_099153533.1">
    <property type="nucleotide sequence ID" value="NZ_PDUD01000034.1"/>
</dbReference>
<accession>A0A2D0N3H5</accession>
<proteinExistence type="predicted"/>
<name>A0A2D0N3H5_FLAN2</name>
<evidence type="ECO:0000313" key="3">
    <source>
        <dbReference type="Proteomes" id="UP000223913"/>
    </source>
</evidence>
<organism evidence="2 3">
    <name type="scientific">Flavilitoribacter nigricans (strain ATCC 23147 / DSM 23189 / NBRC 102662 / NCIMB 1420 / SS-2)</name>
    <name type="common">Lewinella nigricans</name>
    <dbReference type="NCBI Taxonomy" id="1122177"/>
    <lineage>
        <taxon>Bacteria</taxon>
        <taxon>Pseudomonadati</taxon>
        <taxon>Bacteroidota</taxon>
        <taxon>Saprospiria</taxon>
        <taxon>Saprospirales</taxon>
        <taxon>Lewinellaceae</taxon>
        <taxon>Flavilitoribacter</taxon>
    </lineage>
</organism>
<sequence>MKYVLAWIISFSLLACGQRTAIDDITNIPEVSPADSVYKNVYQSLHGLWVGDFEIYLDESGAPRDEALLYQLTPSVLNRPELRSVDVIRVHQRYESLTPFFQRVDIEDTYRDGRVVVSSGVNKVQDGKMWCVVHKPDETVIHEGSTKGPETIIWQRHETSPQKIEYFQETVSDNRYTIIGWGYYEGDDTSRMPRYWYHGLYRRDY</sequence>
<dbReference type="OrthoDB" id="1160888at2"/>
<reference evidence="2 3" key="1">
    <citation type="submission" date="2017-10" db="EMBL/GenBank/DDBJ databases">
        <title>The draft genome sequence of Lewinella nigricans NBRC 102662.</title>
        <authorList>
            <person name="Wang K."/>
        </authorList>
    </citation>
    <scope>NUCLEOTIDE SEQUENCE [LARGE SCALE GENOMIC DNA]</scope>
    <source>
        <strain evidence="2 3">NBRC 102662</strain>
    </source>
</reference>
<keyword evidence="3" id="KW-1185">Reference proteome</keyword>
<evidence type="ECO:0000256" key="1">
    <source>
        <dbReference type="SAM" id="SignalP"/>
    </source>
</evidence>
<dbReference type="PROSITE" id="PS51257">
    <property type="entry name" value="PROKAR_LIPOPROTEIN"/>
    <property type="match status" value="1"/>
</dbReference>